<dbReference type="EMBL" id="VSRR010040004">
    <property type="protein sequence ID" value="MPC74917.1"/>
    <property type="molecule type" value="Genomic_DNA"/>
</dbReference>
<accession>A0A5B7I090</accession>
<organism evidence="2 3">
    <name type="scientific">Portunus trituberculatus</name>
    <name type="common">Swimming crab</name>
    <name type="synonym">Neptunus trituberculatus</name>
    <dbReference type="NCBI Taxonomy" id="210409"/>
    <lineage>
        <taxon>Eukaryota</taxon>
        <taxon>Metazoa</taxon>
        <taxon>Ecdysozoa</taxon>
        <taxon>Arthropoda</taxon>
        <taxon>Crustacea</taxon>
        <taxon>Multicrustacea</taxon>
        <taxon>Malacostraca</taxon>
        <taxon>Eumalacostraca</taxon>
        <taxon>Eucarida</taxon>
        <taxon>Decapoda</taxon>
        <taxon>Pleocyemata</taxon>
        <taxon>Brachyura</taxon>
        <taxon>Eubrachyura</taxon>
        <taxon>Portunoidea</taxon>
        <taxon>Portunidae</taxon>
        <taxon>Portuninae</taxon>
        <taxon>Portunus</taxon>
    </lineage>
</organism>
<evidence type="ECO:0000313" key="2">
    <source>
        <dbReference type="EMBL" id="MPC74917.1"/>
    </source>
</evidence>
<dbReference type="Proteomes" id="UP000324222">
    <property type="component" value="Unassembled WGS sequence"/>
</dbReference>
<keyword evidence="3" id="KW-1185">Reference proteome</keyword>
<gene>
    <name evidence="2" type="ORF">E2C01_069297</name>
</gene>
<evidence type="ECO:0000256" key="1">
    <source>
        <dbReference type="SAM" id="Phobius"/>
    </source>
</evidence>
<dbReference type="AlphaFoldDB" id="A0A5B7I090"/>
<keyword evidence="1" id="KW-0812">Transmembrane</keyword>
<protein>
    <submittedName>
        <fullName evidence="2">Uncharacterized protein</fullName>
    </submittedName>
</protein>
<evidence type="ECO:0000313" key="3">
    <source>
        <dbReference type="Proteomes" id="UP000324222"/>
    </source>
</evidence>
<proteinExistence type="predicted"/>
<keyword evidence="1" id="KW-0472">Membrane</keyword>
<comment type="caution">
    <text evidence="2">The sequence shown here is derived from an EMBL/GenBank/DDBJ whole genome shotgun (WGS) entry which is preliminary data.</text>
</comment>
<keyword evidence="1" id="KW-1133">Transmembrane helix</keyword>
<reference evidence="2 3" key="1">
    <citation type="submission" date="2019-05" db="EMBL/GenBank/DDBJ databases">
        <title>Another draft genome of Portunus trituberculatus and its Hox gene families provides insights of decapod evolution.</title>
        <authorList>
            <person name="Jeong J.-H."/>
            <person name="Song I."/>
            <person name="Kim S."/>
            <person name="Choi T."/>
            <person name="Kim D."/>
            <person name="Ryu S."/>
            <person name="Kim W."/>
        </authorList>
    </citation>
    <scope>NUCLEOTIDE SEQUENCE [LARGE SCALE GENOMIC DNA]</scope>
    <source>
        <tissue evidence="2">Muscle</tissue>
    </source>
</reference>
<sequence length="111" mass="12693">METRHYEPQSNPVQYTPYFTTTTTTVFYIYATQASTYVKISTFLITWITRPPAMLLIPEINKLPPGCTTRLHLTSKLLLTQNGYSLPMPLDKAAMLPVFSFFPTVLWISVN</sequence>
<feature type="transmembrane region" description="Helical" evidence="1">
    <location>
        <begin position="93"/>
        <end position="110"/>
    </location>
</feature>
<name>A0A5B7I090_PORTR</name>